<keyword evidence="1" id="KW-0732">Signal</keyword>
<accession>A0A538UE24</accession>
<dbReference type="InterPro" id="IPR030959">
    <property type="entry name" value="GWxTD_dom"/>
</dbReference>
<evidence type="ECO:0000313" key="3">
    <source>
        <dbReference type="EMBL" id="TMQ74123.1"/>
    </source>
</evidence>
<dbReference type="NCBIfam" id="TIGR04514">
    <property type="entry name" value="GWxTD_dom"/>
    <property type="match status" value="1"/>
</dbReference>
<proteinExistence type="predicted"/>
<sequence length="425" mass="47983">MSPALRSAIPTALLVALATAWGASAARALDLEPLRSDRPPIFTVDLAVSLDRDQHPGLSVSITVPYQELEWIQLDAAPSGRRLGAGVEFAVVFESKRQAVVPGDSWDRRLVVADMNATRGANAVVLEKRTFSVPPGPCRARITVRDLDSDESASVEQKFDVPDYSRLPVGFADLELGVVDSLSGFHPVATRRFGAEVEHLGVRASLFDRRPGPWPRRYPLQYRIRDEDGQILVNGTREVSLAASGEPVVIQPSGAELFLGSYVFEVELVEGKSHWRVERSFDVDESGPPRGREFERMLEPLAYIASPEELDWLRSLPADQQARGWDEFWRRRDLTPETPRNEVQLEFFRRVRYAEHHFQGFGPGWRSDMGRIYIKFGPADQIENRPASSTSAQLEIWYYNQPYRRFVFADREGFGRFTLLNPSVE</sequence>
<dbReference type="EMBL" id="VBPB01000012">
    <property type="protein sequence ID" value="TMQ74123.1"/>
    <property type="molecule type" value="Genomic_DNA"/>
</dbReference>
<dbReference type="Pfam" id="PF20094">
    <property type="entry name" value="GWxTD_dom"/>
    <property type="match status" value="1"/>
</dbReference>
<evidence type="ECO:0000259" key="2">
    <source>
        <dbReference type="Pfam" id="PF20094"/>
    </source>
</evidence>
<name>A0A538UE24_UNCEI</name>
<gene>
    <name evidence="3" type="ORF">E6K81_01160</name>
</gene>
<organism evidence="3 4">
    <name type="scientific">Eiseniibacteriota bacterium</name>
    <dbReference type="NCBI Taxonomy" id="2212470"/>
    <lineage>
        <taxon>Bacteria</taxon>
        <taxon>Candidatus Eiseniibacteriota</taxon>
    </lineage>
</organism>
<feature type="chain" id="PRO_5022136612" evidence="1">
    <location>
        <begin position="26"/>
        <end position="425"/>
    </location>
</feature>
<dbReference type="AlphaFoldDB" id="A0A538UE24"/>
<comment type="caution">
    <text evidence="3">The sequence shown here is derived from an EMBL/GenBank/DDBJ whole genome shotgun (WGS) entry which is preliminary data.</text>
</comment>
<evidence type="ECO:0000313" key="4">
    <source>
        <dbReference type="Proteomes" id="UP000319771"/>
    </source>
</evidence>
<protein>
    <submittedName>
        <fullName evidence="3">GWxTD domain-containing protein</fullName>
    </submittedName>
</protein>
<feature type="domain" description="GWxTD" evidence="2">
    <location>
        <begin position="280"/>
        <end position="409"/>
    </location>
</feature>
<feature type="signal peptide" evidence="1">
    <location>
        <begin position="1"/>
        <end position="25"/>
    </location>
</feature>
<dbReference type="Proteomes" id="UP000319771">
    <property type="component" value="Unassembled WGS sequence"/>
</dbReference>
<reference evidence="3 4" key="1">
    <citation type="journal article" date="2019" name="Nat. Microbiol.">
        <title>Mediterranean grassland soil C-N compound turnover is dependent on rainfall and depth, and is mediated by genomically divergent microorganisms.</title>
        <authorList>
            <person name="Diamond S."/>
            <person name="Andeer P.F."/>
            <person name="Li Z."/>
            <person name="Crits-Christoph A."/>
            <person name="Burstein D."/>
            <person name="Anantharaman K."/>
            <person name="Lane K.R."/>
            <person name="Thomas B.C."/>
            <person name="Pan C."/>
            <person name="Northen T.R."/>
            <person name="Banfield J.F."/>
        </authorList>
    </citation>
    <scope>NUCLEOTIDE SEQUENCE [LARGE SCALE GENOMIC DNA]</scope>
    <source>
        <strain evidence="3">WS_11</strain>
    </source>
</reference>
<evidence type="ECO:0000256" key="1">
    <source>
        <dbReference type="SAM" id="SignalP"/>
    </source>
</evidence>